<evidence type="ECO:0000313" key="6">
    <source>
        <dbReference type="Proteomes" id="UP001367030"/>
    </source>
</evidence>
<gene>
    <name evidence="5" type="ORF">WKW79_04095</name>
</gene>
<accession>A0ABU8X233</accession>
<keyword evidence="2" id="KW-0521">NADP</keyword>
<proteinExistence type="predicted"/>
<name>A0ABU8X233_9BURK</name>
<dbReference type="InterPro" id="IPR002734">
    <property type="entry name" value="RibDG_C"/>
</dbReference>
<protein>
    <submittedName>
        <fullName evidence="5">RibD family protein</fullName>
    </submittedName>
</protein>
<organism evidence="5 6">
    <name type="scientific">Variovorax robiniae</name>
    <dbReference type="NCBI Taxonomy" id="1836199"/>
    <lineage>
        <taxon>Bacteria</taxon>
        <taxon>Pseudomonadati</taxon>
        <taxon>Pseudomonadota</taxon>
        <taxon>Betaproteobacteria</taxon>
        <taxon>Burkholderiales</taxon>
        <taxon>Comamonadaceae</taxon>
        <taxon>Variovorax</taxon>
    </lineage>
</organism>
<dbReference type="Pfam" id="PF01872">
    <property type="entry name" value="RibD_C"/>
    <property type="match status" value="1"/>
</dbReference>
<evidence type="ECO:0000256" key="1">
    <source>
        <dbReference type="ARBA" id="ARBA00005104"/>
    </source>
</evidence>
<evidence type="ECO:0000256" key="2">
    <source>
        <dbReference type="ARBA" id="ARBA00022857"/>
    </source>
</evidence>
<dbReference type="EMBL" id="JBBKZS010000001">
    <property type="protein sequence ID" value="MEJ8853734.1"/>
    <property type="molecule type" value="Genomic_DNA"/>
</dbReference>
<keyword evidence="6" id="KW-1185">Reference proteome</keyword>
<dbReference type="PANTHER" id="PTHR38011">
    <property type="entry name" value="DIHYDROFOLATE REDUCTASE FAMILY PROTEIN (AFU_ORTHOLOGUE AFUA_8G06820)"/>
    <property type="match status" value="1"/>
</dbReference>
<dbReference type="InterPro" id="IPR024072">
    <property type="entry name" value="DHFR-like_dom_sf"/>
</dbReference>
<sequence length="301" mass="31918">MKPETLPPLDIDALWRLCLDIVRQRRLGKQPQDGPALTWDASQGYALGDEWSAQAEELFALVKPVLDRTPGSKPWVVGQLGQSLNGCIATRSGDANYINGAEVLSHLHRLRALCDAVIVGAATASLDNPQLTTRRVEGDNPVRVVIDPALRVPPSSRVFCDRAAPTLLVCDAEREAEAADRVGAEQVLGVPRLAGADGIVDVHALQAALAGRGLRVLFVEGGGVTVSHFMRQGGMDRLHLSIASVVIGDGRPGLTLPQNLSMGDCARPPSRVYRMGEDVLWDLDLRAGTSSAGAGSASTST</sequence>
<reference evidence="5 6" key="1">
    <citation type="submission" date="2024-03" db="EMBL/GenBank/DDBJ databases">
        <title>Novel species of the genus Variovorax.</title>
        <authorList>
            <person name="Liu Q."/>
            <person name="Xin Y.-H."/>
        </authorList>
    </citation>
    <scope>NUCLEOTIDE SEQUENCE [LARGE SCALE GENOMIC DNA]</scope>
    <source>
        <strain evidence="5 6">KACC 18901</strain>
    </source>
</reference>
<feature type="domain" description="Bacterial bifunctional deaminase-reductase C-terminal" evidence="4">
    <location>
        <begin position="74"/>
        <end position="256"/>
    </location>
</feature>
<keyword evidence="3" id="KW-0560">Oxidoreductase</keyword>
<dbReference type="InterPro" id="IPR050765">
    <property type="entry name" value="Riboflavin_Biosynth_HTPR"/>
</dbReference>
<evidence type="ECO:0000259" key="4">
    <source>
        <dbReference type="Pfam" id="PF01872"/>
    </source>
</evidence>
<dbReference type="SUPFAM" id="SSF53597">
    <property type="entry name" value="Dihydrofolate reductase-like"/>
    <property type="match status" value="1"/>
</dbReference>
<evidence type="ECO:0000256" key="3">
    <source>
        <dbReference type="ARBA" id="ARBA00023002"/>
    </source>
</evidence>
<dbReference type="PANTHER" id="PTHR38011:SF7">
    <property type="entry name" value="2,5-DIAMINO-6-RIBOSYLAMINO-4(3H)-PYRIMIDINONE 5'-PHOSPHATE REDUCTASE"/>
    <property type="match status" value="1"/>
</dbReference>
<evidence type="ECO:0000313" key="5">
    <source>
        <dbReference type="EMBL" id="MEJ8853734.1"/>
    </source>
</evidence>
<dbReference type="RefSeq" id="WP_340333811.1">
    <property type="nucleotide sequence ID" value="NZ_JBBKZS010000001.1"/>
</dbReference>
<dbReference type="Gene3D" id="3.40.430.10">
    <property type="entry name" value="Dihydrofolate Reductase, subunit A"/>
    <property type="match status" value="1"/>
</dbReference>
<comment type="pathway">
    <text evidence="1">Cofactor biosynthesis; riboflavin biosynthesis.</text>
</comment>
<comment type="caution">
    <text evidence="5">The sequence shown here is derived from an EMBL/GenBank/DDBJ whole genome shotgun (WGS) entry which is preliminary data.</text>
</comment>
<dbReference type="Proteomes" id="UP001367030">
    <property type="component" value="Unassembled WGS sequence"/>
</dbReference>